<sequence>MCAHESKSLLDRPADKQLYRCEVYFADIKRIQRA</sequence>
<organism evidence="1">
    <name type="scientific">Rhizophora mucronata</name>
    <name type="common">Asiatic mangrove</name>
    <dbReference type="NCBI Taxonomy" id="61149"/>
    <lineage>
        <taxon>Eukaryota</taxon>
        <taxon>Viridiplantae</taxon>
        <taxon>Streptophyta</taxon>
        <taxon>Embryophyta</taxon>
        <taxon>Tracheophyta</taxon>
        <taxon>Spermatophyta</taxon>
        <taxon>Magnoliopsida</taxon>
        <taxon>eudicotyledons</taxon>
        <taxon>Gunneridae</taxon>
        <taxon>Pentapetalae</taxon>
        <taxon>rosids</taxon>
        <taxon>fabids</taxon>
        <taxon>Malpighiales</taxon>
        <taxon>Rhizophoraceae</taxon>
        <taxon>Rhizophora</taxon>
    </lineage>
</organism>
<evidence type="ECO:0000313" key="1">
    <source>
        <dbReference type="EMBL" id="MBX42119.1"/>
    </source>
</evidence>
<protein>
    <submittedName>
        <fullName evidence="1">Uncharacterized protein</fullName>
    </submittedName>
</protein>
<reference evidence="1" key="1">
    <citation type="submission" date="2018-02" db="EMBL/GenBank/DDBJ databases">
        <title>Rhizophora mucronata_Transcriptome.</title>
        <authorList>
            <person name="Meera S.P."/>
            <person name="Sreeshan A."/>
            <person name="Augustine A."/>
        </authorList>
    </citation>
    <scope>NUCLEOTIDE SEQUENCE</scope>
    <source>
        <tissue evidence="1">Leaf</tissue>
    </source>
</reference>
<accession>A0A2P2NI24</accession>
<dbReference type="AlphaFoldDB" id="A0A2P2NI24"/>
<proteinExistence type="predicted"/>
<name>A0A2P2NI24_RHIMU</name>
<dbReference type="EMBL" id="GGEC01061635">
    <property type="protein sequence ID" value="MBX42119.1"/>
    <property type="molecule type" value="Transcribed_RNA"/>
</dbReference>